<evidence type="ECO:0000259" key="3">
    <source>
        <dbReference type="PROSITE" id="PS50983"/>
    </source>
</evidence>
<dbReference type="RefSeq" id="WP_007785751.1">
    <property type="nucleotide sequence ID" value="NZ_CM001441.1"/>
</dbReference>
<reference evidence="4 5" key="1">
    <citation type="submission" date="2011-11" db="EMBL/GenBank/DDBJ databases">
        <title>The Noncontiguous Finished genome of Desulfosporosinus youngiae DSM 17734.</title>
        <authorList>
            <consortium name="US DOE Joint Genome Institute (JGI-PGF)"/>
            <person name="Lucas S."/>
            <person name="Han J."/>
            <person name="Lapidus A."/>
            <person name="Cheng J.-F."/>
            <person name="Goodwin L."/>
            <person name="Pitluck S."/>
            <person name="Peters L."/>
            <person name="Ovchinnikova G."/>
            <person name="Lu M."/>
            <person name="Land M.L."/>
            <person name="Hauser L."/>
            <person name="Pester M."/>
            <person name="Spring S."/>
            <person name="Ollivier B."/>
            <person name="Rattei T."/>
            <person name="Klenk H.-P."/>
            <person name="Wagner M."/>
            <person name="Loy A."/>
            <person name="Woyke T.J."/>
        </authorList>
    </citation>
    <scope>NUCLEOTIDE SEQUENCE [LARGE SCALE GENOMIC DNA]</scope>
    <source>
        <strain evidence="4 5">DSM 17734</strain>
    </source>
</reference>
<dbReference type="InterPro" id="IPR002491">
    <property type="entry name" value="ABC_transptr_periplasmic_BD"/>
</dbReference>
<dbReference type="PANTHER" id="PTHR30535">
    <property type="entry name" value="VITAMIN B12-BINDING PROTEIN"/>
    <property type="match status" value="1"/>
</dbReference>
<dbReference type="EMBL" id="CM001441">
    <property type="protein sequence ID" value="EHQ91042.1"/>
    <property type="molecule type" value="Genomic_DNA"/>
</dbReference>
<dbReference type="eggNOG" id="COG0614">
    <property type="taxonomic scope" value="Bacteria"/>
</dbReference>
<keyword evidence="2" id="KW-0732">Signal</keyword>
<dbReference type="Pfam" id="PF01497">
    <property type="entry name" value="Peripla_BP_2"/>
    <property type="match status" value="1"/>
</dbReference>
<dbReference type="Gene3D" id="3.40.50.1980">
    <property type="entry name" value="Nitrogenase molybdenum iron protein domain"/>
    <property type="match status" value="2"/>
</dbReference>
<accession>H5Y632</accession>
<keyword evidence="5" id="KW-1185">Reference proteome</keyword>
<dbReference type="PROSITE" id="PS50983">
    <property type="entry name" value="FE_B12_PBP"/>
    <property type="match status" value="1"/>
</dbReference>
<evidence type="ECO:0000313" key="5">
    <source>
        <dbReference type="Proteomes" id="UP000005104"/>
    </source>
</evidence>
<feature type="domain" description="Fe/B12 periplasmic-binding" evidence="3">
    <location>
        <begin position="72"/>
        <end position="347"/>
    </location>
</feature>
<gene>
    <name evidence="4" type="ORF">DesyoDRAFT_4076</name>
</gene>
<proteinExistence type="inferred from homology"/>
<protein>
    <submittedName>
        <fullName evidence="4">ABC-type Fe3+-hydroxamate transport system, periplasmic component</fullName>
    </submittedName>
</protein>
<dbReference type="PROSITE" id="PS51257">
    <property type="entry name" value="PROKAR_LIPOPROTEIN"/>
    <property type="match status" value="1"/>
</dbReference>
<evidence type="ECO:0000256" key="2">
    <source>
        <dbReference type="SAM" id="SignalP"/>
    </source>
</evidence>
<evidence type="ECO:0000256" key="1">
    <source>
        <dbReference type="ARBA" id="ARBA00008814"/>
    </source>
</evidence>
<feature type="signal peptide" evidence="2">
    <location>
        <begin position="1"/>
        <end position="23"/>
    </location>
</feature>
<dbReference type="PANTHER" id="PTHR30535:SF7">
    <property type="entry name" value="IRON(III) DICITRATE-BINDING PROTEIN"/>
    <property type="match status" value="1"/>
</dbReference>
<dbReference type="HOGENOM" id="CLU_038034_7_2_9"/>
<dbReference type="OrthoDB" id="9816357at2"/>
<dbReference type="STRING" id="768710.DesyoDRAFT_4076"/>
<evidence type="ECO:0000313" key="4">
    <source>
        <dbReference type="EMBL" id="EHQ91042.1"/>
    </source>
</evidence>
<dbReference type="InterPro" id="IPR050902">
    <property type="entry name" value="ABC_Transporter_SBP"/>
</dbReference>
<comment type="similarity">
    <text evidence="1">Belongs to the bacterial solute-binding protein 8 family.</text>
</comment>
<organism evidence="4 5">
    <name type="scientific">Desulfosporosinus youngiae DSM 17734</name>
    <dbReference type="NCBI Taxonomy" id="768710"/>
    <lineage>
        <taxon>Bacteria</taxon>
        <taxon>Bacillati</taxon>
        <taxon>Bacillota</taxon>
        <taxon>Clostridia</taxon>
        <taxon>Eubacteriales</taxon>
        <taxon>Desulfitobacteriaceae</taxon>
        <taxon>Desulfosporosinus</taxon>
    </lineage>
</organism>
<sequence>MKTVMNRIMVLFMVLFLVLSMSACGPSPLNEKVNESGTDKEASAKVNQETDFKPFVVQNYNRQLVIDEVPEAVFAVQTTNIETLIALGLQEKIVGVAPGYDADFLPEYQEIYNSLNILGDNLVGGAGGYPSFEAVVNTKPDFIYGTSFSLGKTGTISPLENIDKMGIATYINKPTDMLNAQMDDVYNEILTLGRIFNVEGRASELVQNMSTKISGVQGKLGIIEEPVSVFVFDSEEEGMIFTAGTSLLSNLIKIAGGKNIFSDVNRNWLFANNEKIIGSKPEIIVIVDYGEAGAEGKITSFKNNPLFAKLPAVVNDQFVVVNLNDVLPGTRNADCVEKLAKGFYPEKFK</sequence>
<feature type="chain" id="PRO_5038782968" evidence="2">
    <location>
        <begin position="24"/>
        <end position="349"/>
    </location>
</feature>
<dbReference type="Proteomes" id="UP000005104">
    <property type="component" value="Chromosome"/>
</dbReference>
<dbReference type="SUPFAM" id="SSF53807">
    <property type="entry name" value="Helical backbone' metal receptor"/>
    <property type="match status" value="1"/>
</dbReference>
<name>H5Y632_9FIRM</name>
<dbReference type="AlphaFoldDB" id="H5Y632"/>